<feature type="non-terminal residue" evidence="2">
    <location>
        <position position="58"/>
    </location>
</feature>
<proteinExistence type="predicted"/>
<organism evidence="2 3">
    <name type="scientific">Cirrhinus mrigala</name>
    <name type="common">Mrigala</name>
    <dbReference type="NCBI Taxonomy" id="683832"/>
    <lineage>
        <taxon>Eukaryota</taxon>
        <taxon>Metazoa</taxon>
        <taxon>Chordata</taxon>
        <taxon>Craniata</taxon>
        <taxon>Vertebrata</taxon>
        <taxon>Euteleostomi</taxon>
        <taxon>Actinopterygii</taxon>
        <taxon>Neopterygii</taxon>
        <taxon>Teleostei</taxon>
        <taxon>Ostariophysi</taxon>
        <taxon>Cypriniformes</taxon>
        <taxon>Cyprinidae</taxon>
        <taxon>Labeoninae</taxon>
        <taxon>Labeonini</taxon>
        <taxon>Cirrhinus</taxon>
    </lineage>
</organism>
<gene>
    <name evidence="2" type="ORF">M9458_027161</name>
</gene>
<accession>A0ABD0PWG9</accession>
<dbReference type="Proteomes" id="UP001529510">
    <property type="component" value="Unassembled WGS sequence"/>
</dbReference>
<evidence type="ECO:0008006" key="4">
    <source>
        <dbReference type="Google" id="ProtNLM"/>
    </source>
</evidence>
<comment type="caution">
    <text evidence="2">The sequence shown here is derived from an EMBL/GenBank/DDBJ whole genome shotgun (WGS) entry which is preliminary data.</text>
</comment>
<reference evidence="2 3" key="1">
    <citation type="submission" date="2024-05" db="EMBL/GenBank/DDBJ databases">
        <title>Genome sequencing and assembly of Indian major carp, Cirrhinus mrigala (Hamilton, 1822).</title>
        <authorList>
            <person name="Mohindra V."/>
            <person name="Chowdhury L.M."/>
            <person name="Lal K."/>
            <person name="Jena J.K."/>
        </authorList>
    </citation>
    <scope>NUCLEOTIDE SEQUENCE [LARGE SCALE GENOMIC DNA]</scope>
    <source>
        <strain evidence="2">CM1030</strain>
        <tissue evidence="2">Blood</tissue>
    </source>
</reference>
<feature type="transmembrane region" description="Helical" evidence="1">
    <location>
        <begin position="21"/>
        <end position="41"/>
    </location>
</feature>
<keyword evidence="1" id="KW-1133">Transmembrane helix</keyword>
<evidence type="ECO:0000256" key="1">
    <source>
        <dbReference type="SAM" id="Phobius"/>
    </source>
</evidence>
<dbReference type="AlphaFoldDB" id="A0ABD0PWG9"/>
<evidence type="ECO:0000313" key="3">
    <source>
        <dbReference type="Proteomes" id="UP001529510"/>
    </source>
</evidence>
<sequence length="58" mass="6526">FAGYETGVCVQPDSVNLTLKMLVSAAPVSLIALGLLIFKTYPINEERRKYNNKQLQLR</sequence>
<keyword evidence="1" id="KW-0472">Membrane</keyword>
<name>A0ABD0PWG9_CIRMR</name>
<feature type="non-terminal residue" evidence="2">
    <location>
        <position position="1"/>
    </location>
</feature>
<evidence type="ECO:0000313" key="2">
    <source>
        <dbReference type="EMBL" id="KAL0178267.1"/>
    </source>
</evidence>
<keyword evidence="1" id="KW-0812">Transmembrane</keyword>
<keyword evidence="3" id="KW-1185">Reference proteome</keyword>
<protein>
    <recommendedName>
        <fullName evidence="4">MFS transporter</fullName>
    </recommendedName>
</protein>
<dbReference type="EMBL" id="JAMKFB020000013">
    <property type="protein sequence ID" value="KAL0178267.1"/>
    <property type="molecule type" value="Genomic_DNA"/>
</dbReference>